<dbReference type="Pfam" id="PF24681">
    <property type="entry name" value="Kelch_KLHDC2_KLHL20_DRC7"/>
    <property type="match status" value="1"/>
</dbReference>
<keyword evidence="3" id="KW-0472">Membrane</keyword>
<dbReference type="Proteomes" id="UP000789759">
    <property type="component" value="Unassembled WGS sequence"/>
</dbReference>
<keyword evidence="3" id="KW-0812">Transmembrane</keyword>
<evidence type="ECO:0000313" key="5">
    <source>
        <dbReference type="Proteomes" id="UP000789759"/>
    </source>
</evidence>
<proteinExistence type="predicted"/>
<keyword evidence="1" id="KW-0880">Kelch repeat</keyword>
<dbReference type="PANTHER" id="PTHR46093">
    <property type="entry name" value="ACYL-COA-BINDING DOMAIN-CONTAINING PROTEIN 5"/>
    <property type="match status" value="1"/>
</dbReference>
<dbReference type="InterPro" id="IPR015915">
    <property type="entry name" value="Kelch-typ_b-propeller"/>
</dbReference>
<organism evidence="4 5">
    <name type="scientific">Cetraspora pellucida</name>
    <dbReference type="NCBI Taxonomy" id="1433469"/>
    <lineage>
        <taxon>Eukaryota</taxon>
        <taxon>Fungi</taxon>
        <taxon>Fungi incertae sedis</taxon>
        <taxon>Mucoromycota</taxon>
        <taxon>Glomeromycotina</taxon>
        <taxon>Glomeromycetes</taxon>
        <taxon>Diversisporales</taxon>
        <taxon>Gigasporaceae</taxon>
        <taxon>Cetraspora</taxon>
    </lineage>
</organism>
<feature type="non-terminal residue" evidence="4">
    <location>
        <position position="384"/>
    </location>
</feature>
<dbReference type="EMBL" id="CAJVQA010011307">
    <property type="protein sequence ID" value="CAG8705959.1"/>
    <property type="molecule type" value="Genomic_DNA"/>
</dbReference>
<keyword evidence="3" id="KW-1133">Transmembrane helix</keyword>
<dbReference type="SUPFAM" id="SSF117281">
    <property type="entry name" value="Kelch motif"/>
    <property type="match status" value="2"/>
</dbReference>
<evidence type="ECO:0000256" key="1">
    <source>
        <dbReference type="ARBA" id="ARBA00022441"/>
    </source>
</evidence>
<evidence type="ECO:0000256" key="3">
    <source>
        <dbReference type="SAM" id="Phobius"/>
    </source>
</evidence>
<protein>
    <submittedName>
        <fullName evidence="4">9288_t:CDS:1</fullName>
    </submittedName>
</protein>
<evidence type="ECO:0000313" key="4">
    <source>
        <dbReference type="EMBL" id="CAG8705959.1"/>
    </source>
</evidence>
<name>A0A9N9N6V1_9GLOM</name>
<dbReference type="AlphaFoldDB" id="A0A9N9N6V1"/>
<sequence length="384" mass="42662">AFIPVGREFHSSVLIDKKLYFSGGFSSVASATNEFFYLDLSKPFTTTNNASIPWIDLTYTNGPLKHSATACIGGNKNDAIFIFGGFPYNNNFINQFNTSKQQWTNITVTDVAPLYREDISCAEFNNGLIAIFSGYINLTYAKNDLWIFNTLTLSWSLSNETNVPSSRYGYCAVTLPDNNILYIGGSNPTNWTSYMPMNNLPLYNTTSNIWSNISTSGPIPPGRRYFSVVLTPDRRILMFGGKNEMTLGDLWILNISTFQWSIGNIVNPIADLTLSGHTATLMDNYMFVAFGTFSNSSFSSRIFILNVNQNNAYAWVDGLTSTSITNLNPTTSDSKFSGLIISAIICAIISVIILVVAIIFLYNKSDSFNVYNYLPMSTIKPVDF</sequence>
<feature type="transmembrane region" description="Helical" evidence="3">
    <location>
        <begin position="336"/>
        <end position="362"/>
    </location>
</feature>
<evidence type="ECO:0000256" key="2">
    <source>
        <dbReference type="ARBA" id="ARBA00022737"/>
    </source>
</evidence>
<keyword evidence="2" id="KW-0677">Repeat</keyword>
<dbReference type="OrthoDB" id="2368020at2759"/>
<accession>A0A9N9N6V1</accession>
<comment type="caution">
    <text evidence="4">The sequence shown here is derived from an EMBL/GenBank/DDBJ whole genome shotgun (WGS) entry which is preliminary data.</text>
</comment>
<dbReference type="PANTHER" id="PTHR46093:SF18">
    <property type="entry name" value="FIBRONECTIN TYPE-III DOMAIN-CONTAINING PROTEIN"/>
    <property type="match status" value="1"/>
</dbReference>
<keyword evidence="5" id="KW-1185">Reference proteome</keyword>
<gene>
    <name evidence="4" type="ORF">CPELLU_LOCUS12074</name>
</gene>
<dbReference type="Gene3D" id="2.120.10.80">
    <property type="entry name" value="Kelch-type beta propeller"/>
    <property type="match status" value="2"/>
</dbReference>
<reference evidence="4" key="1">
    <citation type="submission" date="2021-06" db="EMBL/GenBank/DDBJ databases">
        <authorList>
            <person name="Kallberg Y."/>
            <person name="Tangrot J."/>
            <person name="Rosling A."/>
        </authorList>
    </citation>
    <scope>NUCLEOTIDE SEQUENCE</scope>
    <source>
        <strain evidence="4">FL966</strain>
    </source>
</reference>